<sequence>MSNSVVNRIYNDYMRVILIKRNIISYKYFRCAIISLLRSSNSMHHANLFFFPSFWIIYIIVYAEKYIYIFIPTHIFFYKWYYIIIIYKSK</sequence>
<dbReference type="EMBL" id="JAIXMP010000002">
    <property type="protein sequence ID" value="KAI9276997.1"/>
    <property type="molecule type" value="Genomic_DNA"/>
</dbReference>
<keyword evidence="1" id="KW-0812">Transmembrane</keyword>
<dbReference type="AlphaFoldDB" id="A0AAD5KPN9"/>
<evidence type="ECO:0000313" key="3">
    <source>
        <dbReference type="Proteomes" id="UP001209540"/>
    </source>
</evidence>
<protein>
    <submittedName>
        <fullName evidence="2">Uncharacterized protein</fullName>
    </submittedName>
</protein>
<keyword evidence="1" id="KW-0472">Membrane</keyword>
<keyword evidence="1" id="KW-1133">Transmembrane helix</keyword>
<feature type="transmembrane region" description="Helical" evidence="1">
    <location>
        <begin position="46"/>
        <end position="63"/>
    </location>
</feature>
<keyword evidence="3" id="KW-1185">Reference proteome</keyword>
<reference evidence="2" key="2">
    <citation type="submission" date="2023-02" db="EMBL/GenBank/DDBJ databases">
        <authorList>
            <consortium name="DOE Joint Genome Institute"/>
            <person name="Mondo S.J."/>
            <person name="Chang Y."/>
            <person name="Wang Y."/>
            <person name="Ahrendt S."/>
            <person name="Andreopoulos W."/>
            <person name="Barry K."/>
            <person name="Beard J."/>
            <person name="Benny G.L."/>
            <person name="Blankenship S."/>
            <person name="Bonito G."/>
            <person name="Cuomo C."/>
            <person name="Desiro A."/>
            <person name="Gervers K.A."/>
            <person name="Hundley H."/>
            <person name="Kuo A."/>
            <person name="LaButti K."/>
            <person name="Lang B.F."/>
            <person name="Lipzen A."/>
            <person name="O'Donnell K."/>
            <person name="Pangilinan J."/>
            <person name="Reynolds N."/>
            <person name="Sandor L."/>
            <person name="Smith M.W."/>
            <person name="Tsang A."/>
            <person name="Grigoriev I.V."/>
            <person name="Stajich J.E."/>
            <person name="Spatafora J.W."/>
        </authorList>
    </citation>
    <scope>NUCLEOTIDE SEQUENCE</scope>
    <source>
        <strain evidence="2">RSA 2281</strain>
    </source>
</reference>
<gene>
    <name evidence="2" type="ORF">BDA99DRAFT_494614</name>
</gene>
<reference evidence="2" key="1">
    <citation type="journal article" date="2022" name="IScience">
        <title>Evolution of zygomycete secretomes and the origins of terrestrial fungal ecologies.</title>
        <authorList>
            <person name="Chang Y."/>
            <person name="Wang Y."/>
            <person name="Mondo S."/>
            <person name="Ahrendt S."/>
            <person name="Andreopoulos W."/>
            <person name="Barry K."/>
            <person name="Beard J."/>
            <person name="Benny G.L."/>
            <person name="Blankenship S."/>
            <person name="Bonito G."/>
            <person name="Cuomo C."/>
            <person name="Desiro A."/>
            <person name="Gervers K.A."/>
            <person name="Hundley H."/>
            <person name="Kuo A."/>
            <person name="LaButti K."/>
            <person name="Lang B.F."/>
            <person name="Lipzen A."/>
            <person name="O'Donnell K."/>
            <person name="Pangilinan J."/>
            <person name="Reynolds N."/>
            <person name="Sandor L."/>
            <person name="Smith M.E."/>
            <person name="Tsang A."/>
            <person name="Grigoriev I.V."/>
            <person name="Stajich J.E."/>
            <person name="Spatafora J.W."/>
        </authorList>
    </citation>
    <scope>NUCLEOTIDE SEQUENCE</scope>
    <source>
        <strain evidence="2">RSA 2281</strain>
    </source>
</reference>
<evidence type="ECO:0000313" key="2">
    <source>
        <dbReference type="EMBL" id="KAI9276997.1"/>
    </source>
</evidence>
<name>A0AAD5KPN9_9FUNG</name>
<proteinExistence type="predicted"/>
<dbReference type="Proteomes" id="UP001209540">
    <property type="component" value="Unassembled WGS sequence"/>
</dbReference>
<organism evidence="2 3">
    <name type="scientific">Phascolomyces articulosus</name>
    <dbReference type="NCBI Taxonomy" id="60185"/>
    <lineage>
        <taxon>Eukaryota</taxon>
        <taxon>Fungi</taxon>
        <taxon>Fungi incertae sedis</taxon>
        <taxon>Mucoromycota</taxon>
        <taxon>Mucoromycotina</taxon>
        <taxon>Mucoromycetes</taxon>
        <taxon>Mucorales</taxon>
        <taxon>Lichtheimiaceae</taxon>
        <taxon>Phascolomyces</taxon>
    </lineage>
</organism>
<comment type="caution">
    <text evidence="2">The sequence shown here is derived from an EMBL/GenBank/DDBJ whole genome shotgun (WGS) entry which is preliminary data.</text>
</comment>
<feature type="transmembrane region" description="Helical" evidence="1">
    <location>
        <begin position="69"/>
        <end position="87"/>
    </location>
</feature>
<evidence type="ECO:0000256" key="1">
    <source>
        <dbReference type="SAM" id="Phobius"/>
    </source>
</evidence>
<accession>A0AAD5KPN9</accession>